<dbReference type="RefSeq" id="WP_315571827.1">
    <property type="nucleotide sequence ID" value="NZ_CP118868.1"/>
</dbReference>
<feature type="domain" description="ABC transmembrane type-1" evidence="9">
    <location>
        <begin position="363"/>
        <end position="563"/>
    </location>
</feature>
<feature type="transmembrane region" description="Helical" evidence="8">
    <location>
        <begin position="208"/>
        <end position="230"/>
    </location>
</feature>
<feature type="transmembrane region" description="Helical" evidence="8">
    <location>
        <begin position="405"/>
        <end position="423"/>
    </location>
</feature>
<feature type="transmembrane region" description="Helical" evidence="8">
    <location>
        <begin position="72"/>
        <end position="96"/>
    </location>
</feature>
<evidence type="ECO:0000256" key="5">
    <source>
        <dbReference type="ARBA" id="ARBA00022692"/>
    </source>
</evidence>
<keyword evidence="4" id="KW-0997">Cell inner membrane</keyword>
<keyword evidence="7 8" id="KW-0472">Membrane</keyword>
<accession>A0ABY8C4U1</accession>
<comment type="subcellular location">
    <subcellularLocation>
        <location evidence="1">Cell inner membrane</location>
        <topology evidence="1">Multi-pass membrane protein</topology>
    </subcellularLocation>
    <subcellularLocation>
        <location evidence="8">Cell membrane</location>
        <topology evidence="8">Multi-pass membrane protein</topology>
    </subcellularLocation>
</comment>
<dbReference type="PANTHER" id="PTHR43357:SF4">
    <property type="entry name" value="INNER MEMBRANE ABC TRANSPORTER PERMEASE PROTEIN YDCV"/>
    <property type="match status" value="1"/>
</dbReference>
<evidence type="ECO:0000313" key="10">
    <source>
        <dbReference type="EMBL" id="WEG35712.1"/>
    </source>
</evidence>
<keyword evidence="3" id="KW-1003">Cell membrane</keyword>
<evidence type="ECO:0000256" key="1">
    <source>
        <dbReference type="ARBA" id="ARBA00004429"/>
    </source>
</evidence>
<feature type="transmembrane region" description="Helical" evidence="8">
    <location>
        <begin position="108"/>
        <end position="128"/>
    </location>
</feature>
<keyword evidence="11" id="KW-1185">Reference proteome</keyword>
<dbReference type="PROSITE" id="PS50928">
    <property type="entry name" value="ABC_TM1"/>
    <property type="match status" value="2"/>
</dbReference>
<keyword evidence="5 8" id="KW-0812">Transmembrane</keyword>
<reference evidence="10 11" key="1">
    <citation type="submission" date="2023-02" db="EMBL/GenBank/DDBJ databases">
        <title>Novel Oscillospiraceae bacterial genomes.</title>
        <authorList>
            <person name="Srinivasan S."/>
            <person name="Austin M.N."/>
            <person name="Fiedler T.L."/>
            <person name="Strenk S.M."/>
            <person name="Agnew K.J."/>
            <person name="Nagana Gowda G.A."/>
            <person name="Raftery D."/>
            <person name="Beamer M.A."/>
            <person name="Achilles S.L."/>
            <person name="Wiesenfeld H.C."/>
            <person name="Fredricks D.N."/>
            <person name="Hillier S.L."/>
        </authorList>
    </citation>
    <scope>NUCLEOTIDE SEQUENCE [LARGE SCALE GENOMIC DNA]</scope>
    <source>
        <strain evidence="10 11">CHIC02 1186E3-8</strain>
    </source>
</reference>
<dbReference type="PANTHER" id="PTHR43357">
    <property type="entry name" value="INNER MEMBRANE ABC TRANSPORTER PERMEASE PROTEIN YDCV"/>
    <property type="match status" value="1"/>
</dbReference>
<evidence type="ECO:0000256" key="6">
    <source>
        <dbReference type="ARBA" id="ARBA00022989"/>
    </source>
</evidence>
<gene>
    <name evidence="10" type="ORF">PYS61_00695</name>
</gene>
<dbReference type="Proteomes" id="UP001220478">
    <property type="component" value="Chromosome"/>
</dbReference>
<sequence length="580" mass="65123">MSGMSDIIQGKRRQLGQAIFLIAVIWFAVAFMIYPLWGVLVQTFYVNGQFSWRAFGKIMTSQRALKSIENSFVLAVVLTFTVNFVGTFLVLITEYFDLKGAKILRLGYISTLAFSGLLIANGWINLYGQEGVITTYLARLFPSLNRGWFVGFPAVLLVMTFSFTSNHLIFLSSAIREVDNNTIDAAKNLGAGQWKILRQVVLPTLKPVFLTLIVMTFAIGLGAFSAPLMVGGKEFQTIAPMILTFSGRPASRDIAALLSVILGISQMILLFSLTLNERKGNYLSTAKTKTRLVKQKINNPYLRVFTNVIAWILFAIYTMPMFFVVLFSFQDTKAIAEQKFSFAHFTLAHYIKILSDVKGYVPLLRSICYAGIAAVASVLFMLLLVRWIMRQKQNAFAQTIEYIYYIPWLVPTIMIALGYILAYDHSSPLLLGQMVVGQQWIVPVAYLVILLPKTLRYLKSAYYSFDHNLEDASRNLGASSFRTFRRIILPALMPVVLALIALNFTLNLAEYNMSTFLYQPNQETIGILIRSNSDPAATVDARAINLVYSVILVVFNVIILYLVYGRGSKKQLQKGGVTEF</sequence>
<proteinExistence type="inferred from homology"/>
<dbReference type="CDD" id="cd06261">
    <property type="entry name" value="TM_PBP2"/>
    <property type="match status" value="2"/>
</dbReference>
<name>A0ABY8C4U1_9FIRM</name>
<evidence type="ECO:0000313" key="11">
    <source>
        <dbReference type="Proteomes" id="UP001220478"/>
    </source>
</evidence>
<feature type="transmembrane region" description="Helical" evidence="8">
    <location>
        <begin position="487"/>
        <end position="506"/>
    </location>
</feature>
<feature type="transmembrane region" description="Helical" evidence="8">
    <location>
        <begin position="429"/>
        <end position="451"/>
    </location>
</feature>
<organism evidence="10 11">
    <name type="scientific">Amygdalobacter indicium</name>
    <dbReference type="NCBI Taxonomy" id="3029272"/>
    <lineage>
        <taxon>Bacteria</taxon>
        <taxon>Bacillati</taxon>
        <taxon>Bacillota</taxon>
        <taxon>Clostridia</taxon>
        <taxon>Eubacteriales</taxon>
        <taxon>Oscillospiraceae</taxon>
        <taxon>Amygdalobacter</taxon>
    </lineage>
</organism>
<feature type="transmembrane region" description="Helical" evidence="8">
    <location>
        <begin position="18"/>
        <end position="37"/>
    </location>
</feature>
<keyword evidence="2 8" id="KW-0813">Transport</keyword>
<feature type="transmembrane region" description="Helical" evidence="8">
    <location>
        <begin position="254"/>
        <end position="275"/>
    </location>
</feature>
<dbReference type="Gene3D" id="1.10.3720.10">
    <property type="entry name" value="MetI-like"/>
    <property type="match status" value="2"/>
</dbReference>
<keyword evidence="6 8" id="KW-1133">Transmembrane helix</keyword>
<comment type="similarity">
    <text evidence="8">Belongs to the binding-protein-dependent transport system permease family.</text>
</comment>
<evidence type="ECO:0000256" key="8">
    <source>
        <dbReference type="RuleBase" id="RU363032"/>
    </source>
</evidence>
<evidence type="ECO:0000256" key="3">
    <source>
        <dbReference type="ARBA" id="ARBA00022475"/>
    </source>
</evidence>
<feature type="transmembrane region" description="Helical" evidence="8">
    <location>
        <begin position="148"/>
        <end position="171"/>
    </location>
</feature>
<dbReference type="Pfam" id="PF00528">
    <property type="entry name" value="BPD_transp_1"/>
    <property type="match status" value="2"/>
</dbReference>
<feature type="transmembrane region" description="Helical" evidence="8">
    <location>
        <begin position="363"/>
        <end position="385"/>
    </location>
</feature>
<evidence type="ECO:0000256" key="7">
    <source>
        <dbReference type="ARBA" id="ARBA00023136"/>
    </source>
</evidence>
<evidence type="ECO:0000256" key="2">
    <source>
        <dbReference type="ARBA" id="ARBA00022448"/>
    </source>
</evidence>
<dbReference type="InterPro" id="IPR035906">
    <property type="entry name" value="MetI-like_sf"/>
</dbReference>
<dbReference type="SUPFAM" id="SSF161098">
    <property type="entry name" value="MetI-like"/>
    <property type="match status" value="2"/>
</dbReference>
<protein>
    <submittedName>
        <fullName evidence="10">Iron ABC transporter permease</fullName>
    </submittedName>
</protein>
<feature type="transmembrane region" description="Helical" evidence="8">
    <location>
        <begin position="304"/>
        <end position="329"/>
    </location>
</feature>
<dbReference type="EMBL" id="CP118868">
    <property type="protein sequence ID" value="WEG35712.1"/>
    <property type="molecule type" value="Genomic_DNA"/>
</dbReference>
<evidence type="ECO:0000256" key="4">
    <source>
        <dbReference type="ARBA" id="ARBA00022519"/>
    </source>
</evidence>
<feature type="domain" description="ABC transmembrane type-1" evidence="9">
    <location>
        <begin position="68"/>
        <end position="273"/>
    </location>
</feature>
<feature type="transmembrane region" description="Helical" evidence="8">
    <location>
        <begin position="543"/>
        <end position="564"/>
    </location>
</feature>
<evidence type="ECO:0000259" key="9">
    <source>
        <dbReference type="PROSITE" id="PS50928"/>
    </source>
</evidence>
<dbReference type="InterPro" id="IPR000515">
    <property type="entry name" value="MetI-like"/>
</dbReference>